<evidence type="ECO:0000313" key="3">
    <source>
        <dbReference type="Proteomes" id="UP000274822"/>
    </source>
</evidence>
<protein>
    <submittedName>
        <fullName evidence="2">Uncharacterized protein</fullName>
    </submittedName>
</protein>
<sequence length="133" mass="14546">MKSASLSLVVWDKVTPVCLKSPIPTTGHAIGHYQPPPPLPPPPPNFSNSTAGSPSSLLSIATTTDIVLDMPIRASRLAFYGPYASQRMEAFWSRMHVVQTLRPYPDAADYEILLHITPIFEAVAFYANGTAFF</sequence>
<comment type="caution">
    <text evidence="2">The sequence shown here is derived from an EMBL/GenBank/DDBJ whole genome shotgun (WGS) entry which is preliminary data.</text>
</comment>
<dbReference type="AlphaFoldDB" id="A0A433QQ87"/>
<keyword evidence="3" id="KW-1185">Reference proteome</keyword>
<evidence type="ECO:0000313" key="2">
    <source>
        <dbReference type="EMBL" id="RUS31952.1"/>
    </source>
</evidence>
<organism evidence="2 3">
    <name type="scientific">Jimgerdemannia flammicorona</name>
    <dbReference type="NCBI Taxonomy" id="994334"/>
    <lineage>
        <taxon>Eukaryota</taxon>
        <taxon>Fungi</taxon>
        <taxon>Fungi incertae sedis</taxon>
        <taxon>Mucoromycota</taxon>
        <taxon>Mucoromycotina</taxon>
        <taxon>Endogonomycetes</taxon>
        <taxon>Endogonales</taxon>
        <taxon>Endogonaceae</taxon>
        <taxon>Jimgerdemannia</taxon>
    </lineage>
</organism>
<reference evidence="2 3" key="1">
    <citation type="journal article" date="2018" name="New Phytol.">
        <title>Phylogenomics of Endogonaceae and evolution of mycorrhizas within Mucoromycota.</title>
        <authorList>
            <person name="Chang Y."/>
            <person name="Desiro A."/>
            <person name="Na H."/>
            <person name="Sandor L."/>
            <person name="Lipzen A."/>
            <person name="Clum A."/>
            <person name="Barry K."/>
            <person name="Grigoriev I.V."/>
            <person name="Martin F.M."/>
            <person name="Stajich J.E."/>
            <person name="Smith M.E."/>
            <person name="Bonito G."/>
            <person name="Spatafora J.W."/>
        </authorList>
    </citation>
    <scope>NUCLEOTIDE SEQUENCE [LARGE SCALE GENOMIC DNA]</scope>
    <source>
        <strain evidence="2 3">AD002</strain>
    </source>
</reference>
<accession>A0A433QQ87</accession>
<evidence type="ECO:0000256" key="1">
    <source>
        <dbReference type="SAM" id="MobiDB-lite"/>
    </source>
</evidence>
<gene>
    <name evidence="2" type="ORF">BC938DRAFT_476665</name>
</gene>
<feature type="compositionally biased region" description="Pro residues" evidence="1">
    <location>
        <begin position="34"/>
        <end position="45"/>
    </location>
</feature>
<proteinExistence type="predicted"/>
<name>A0A433QQ87_9FUNG</name>
<dbReference type="EMBL" id="RBNJ01002456">
    <property type="protein sequence ID" value="RUS31952.1"/>
    <property type="molecule type" value="Genomic_DNA"/>
</dbReference>
<feature type="region of interest" description="Disordered" evidence="1">
    <location>
        <begin position="30"/>
        <end position="53"/>
    </location>
</feature>
<dbReference type="Proteomes" id="UP000274822">
    <property type="component" value="Unassembled WGS sequence"/>
</dbReference>